<comment type="subcellular location">
    <subcellularLocation>
        <location evidence="13">Cell membrane</location>
        <topology evidence="13">Single-pass membrane protein</topology>
    </subcellularLocation>
    <subcellularLocation>
        <location evidence="12">Endomembrane system</location>
        <topology evidence="12">Single-pass membrane protein</topology>
    </subcellularLocation>
</comment>
<keyword evidence="3 13" id="KW-1003">Cell membrane</keyword>
<keyword evidence="2 13" id="KW-0813">Transport</keyword>
<dbReference type="InterPro" id="IPR050059">
    <property type="entry name" value="ATP_synthase_B_chain"/>
</dbReference>
<gene>
    <name evidence="13" type="primary">atpF</name>
    <name evidence="16" type="ORF">EDD77_1358</name>
</gene>
<dbReference type="GO" id="GO:0012505">
    <property type="term" value="C:endomembrane system"/>
    <property type="evidence" value="ECO:0007669"/>
    <property type="project" value="UniProtKB-SubCell"/>
</dbReference>
<keyword evidence="9 13" id="KW-0472">Membrane</keyword>
<keyword evidence="4 13" id="KW-0138">CF(0)</keyword>
<dbReference type="GO" id="GO:0046961">
    <property type="term" value="F:proton-transporting ATPase activity, rotational mechanism"/>
    <property type="evidence" value="ECO:0007669"/>
    <property type="project" value="TreeGrafter"/>
</dbReference>
<evidence type="ECO:0000256" key="15">
    <source>
        <dbReference type="SAM" id="Coils"/>
    </source>
</evidence>
<dbReference type="HAMAP" id="MF_01398">
    <property type="entry name" value="ATP_synth_b_bprime"/>
    <property type="match status" value="1"/>
</dbReference>
<comment type="subunit">
    <text evidence="13">F-type ATPases have 2 components, F(1) - the catalytic core - and F(0) - the membrane proton channel. F(1) has five subunits: alpha(3), beta(3), gamma(1), delta(1), epsilon(1). F(0) has three main subunits: a(1), b(2) and c(10-14). The alpha and beta chains form an alternating ring which encloses part of the gamma chain. F(1) is attached to F(0) by a central stalk formed by the gamma and epsilon chains, while a peripheral stalk is formed by the delta and b chains.</text>
</comment>
<evidence type="ECO:0000256" key="10">
    <source>
        <dbReference type="ARBA" id="ARBA00023310"/>
    </source>
</evidence>
<dbReference type="GO" id="GO:0045259">
    <property type="term" value="C:proton-transporting ATP synthase complex"/>
    <property type="evidence" value="ECO:0007669"/>
    <property type="project" value="UniProtKB-KW"/>
</dbReference>
<sequence>MSILNLNAEIIYVFINLVILLLLMKKFLFGPVTKMLDERSKEIADTIDGANAKMDAAEKSRQEYEAQLLNAKKEAQDIVDAAKKRGQQEYEAQLAKARDDIARMQADAQKQAQADRDALLEGARQEIAMLALLAASKVSQQKMNSQADRDLVNAFLAEVEETA</sequence>
<dbReference type="EMBL" id="SLUM01000035">
    <property type="protein sequence ID" value="TCL53402.1"/>
    <property type="molecule type" value="Genomic_DNA"/>
</dbReference>
<evidence type="ECO:0000256" key="14">
    <source>
        <dbReference type="RuleBase" id="RU003848"/>
    </source>
</evidence>
<proteinExistence type="inferred from homology"/>
<evidence type="ECO:0000256" key="8">
    <source>
        <dbReference type="ARBA" id="ARBA00023065"/>
    </source>
</evidence>
<keyword evidence="7 13" id="KW-1133">Transmembrane helix</keyword>
<evidence type="ECO:0000256" key="11">
    <source>
        <dbReference type="ARBA" id="ARBA00025198"/>
    </source>
</evidence>
<dbReference type="CDD" id="cd06503">
    <property type="entry name" value="ATP-synt_Fo_b"/>
    <property type="match status" value="1"/>
</dbReference>
<protein>
    <recommendedName>
        <fullName evidence="13">ATP synthase subunit b</fullName>
    </recommendedName>
    <alternativeName>
        <fullName evidence="13">ATP synthase F(0) sector subunit b</fullName>
    </alternativeName>
    <alternativeName>
        <fullName evidence="13">ATPase subunit I</fullName>
    </alternativeName>
    <alternativeName>
        <fullName evidence="13">F-type ATPase subunit b</fullName>
        <shortName evidence="13">F-ATPase subunit b</shortName>
    </alternativeName>
</protein>
<evidence type="ECO:0000256" key="1">
    <source>
        <dbReference type="ARBA" id="ARBA00005513"/>
    </source>
</evidence>
<dbReference type="Gene3D" id="6.10.250.1580">
    <property type="match status" value="1"/>
</dbReference>
<feature type="transmembrane region" description="Helical" evidence="13">
    <location>
        <begin position="6"/>
        <end position="24"/>
    </location>
</feature>
<comment type="function">
    <text evidence="11 13">F(1)F(0) ATP synthase produces ATP from ADP in the presence of a proton or sodium gradient. F-type ATPases consist of two structural domains, F(1) containing the extramembraneous catalytic core and F(0) containing the membrane proton channel, linked together by a central stalk and a peripheral stalk. During catalysis, ATP synthesis in the catalytic domain of F(1) is coupled via a rotary mechanism of the central stalk subunits to proton translocation.</text>
</comment>
<keyword evidence="10 13" id="KW-0066">ATP synthesis</keyword>
<dbReference type="SUPFAM" id="SSF81573">
    <property type="entry name" value="F1F0 ATP synthase subunit B, membrane domain"/>
    <property type="match status" value="1"/>
</dbReference>
<dbReference type="PANTHER" id="PTHR33445:SF1">
    <property type="entry name" value="ATP SYNTHASE SUBUNIT B"/>
    <property type="match status" value="1"/>
</dbReference>
<keyword evidence="8 13" id="KW-0406">Ion transport</keyword>
<evidence type="ECO:0000256" key="6">
    <source>
        <dbReference type="ARBA" id="ARBA00022781"/>
    </source>
</evidence>
<evidence type="ECO:0000256" key="7">
    <source>
        <dbReference type="ARBA" id="ARBA00022989"/>
    </source>
</evidence>
<dbReference type="Pfam" id="PF00430">
    <property type="entry name" value="ATP-synt_B"/>
    <property type="match status" value="1"/>
</dbReference>
<dbReference type="GO" id="GO:0046933">
    <property type="term" value="F:proton-transporting ATP synthase activity, rotational mechanism"/>
    <property type="evidence" value="ECO:0007669"/>
    <property type="project" value="UniProtKB-UniRule"/>
</dbReference>
<dbReference type="InterPro" id="IPR002146">
    <property type="entry name" value="ATP_synth_b/b'su_bac/chlpt"/>
</dbReference>
<evidence type="ECO:0000313" key="16">
    <source>
        <dbReference type="EMBL" id="TCL53402.1"/>
    </source>
</evidence>
<keyword evidence="5 13" id="KW-0812">Transmembrane</keyword>
<dbReference type="STRING" id="1650663.GCA_001486665_01382"/>
<keyword evidence="15" id="KW-0175">Coiled coil</keyword>
<evidence type="ECO:0000313" key="17">
    <source>
        <dbReference type="Proteomes" id="UP000295184"/>
    </source>
</evidence>
<keyword evidence="6 13" id="KW-0375">Hydrogen ion transport</keyword>
<comment type="function">
    <text evidence="13">Component of the F(0) channel, it forms part of the peripheral stalk, linking F(1) to F(0).</text>
</comment>
<name>A0A4V2QAQ3_9FIRM</name>
<dbReference type="AlphaFoldDB" id="A0A4V2QAQ3"/>
<organism evidence="16 17">
    <name type="scientific">Allofournierella massiliensis</name>
    <dbReference type="NCBI Taxonomy" id="1650663"/>
    <lineage>
        <taxon>Bacteria</taxon>
        <taxon>Bacillati</taxon>
        <taxon>Bacillota</taxon>
        <taxon>Clostridia</taxon>
        <taxon>Eubacteriales</taxon>
        <taxon>Oscillospiraceae</taxon>
        <taxon>Allofournierella</taxon>
    </lineage>
</organism>
<comment type="caution">
    <text evidence="16">The sequence shown here is derived from an EMBL/GenBank/DDBJ whole genome shotgun (WGS) entry which is preliminary data.</text>
</comment>
<accession>A0A4V2QAQ3</accession>
<dbReference type="PANTHER" id="PTHR33445">
    <property type="entry name" value="ATP SYNTHASE SUBUNIT B', CHLOROPLASTIC"/>
    <property type="match status" value="1"/>
</dbReference>
<dbReference type="GO" id="GO:0005886">
    <property type="term" value="C:plasma membrane"/>
    <property type="evidence" value="ECO:0007669"/>
    <property type="project" value="UniProtKB-SubCell"/>
</dbReference>
<evidence type="ECO:0000256" key="4">
    <source>
        <dbReference type="ARBA" id="ARBA00022547"/>
    </source>
</evidence>
<evidence type="ECO:0000256" key="9">
    <source>
        <dbReference type="ARBA" id="ARBA00023136"/>
    </source>
</evidence>
<reference evidence="16 17" key="1">
    <citation type="submission" date="2019-03" db="EMBL/GenBank/DDBJ databases">
        <title>Genomic Encyclopedia of Type Strains, Phase IV (KMG-IV): sequencing the most valuable type-strain genomes for metagenomic binning, comparative biology and taxonomic classification.</title>
        <authorList>
            <person name="Goeker M."/>
        </authorList>
    </citation>
    <scope>NUCLEOTIDE SEQUENCE [LARGE SCALE GENOMIC DNA]</scope>
    <source>
        <strain evidence="16 17">DSM 100451</strain>
    </source>
</reference>
<dbReference type="GeneID" id="97382047"/>
<evidence type="ECO:0000256" key="3">
    <source>
        <dbReference type="ARBA" id="ARBA00022475"/>
    </source>
</evidence>
<dbReference type="InterPro" id="IPR028987">
    <property type="entry name" value="ATP_synth_B-like_membr_sf"/>
</dbReference>
<evidence type="ECO:0000256" key="13">
    <source>
        <dbReference type="HAMAP-Rule" id="MF_01398"/>
    </source>
</evidence>
<comment type="similarity">
    <text evidence="1 13 14">Belongs to the ATPase B chain family.</text>
</comment>
<dbReference type="Proteomes" id="UP000295184">
    <property type="component" value="Unassembled WGS sequence"/>
</dbReference>
<evidence type="ECO:0000256" key="2">
    <source>
        <dbReference type="ARBA" id="ARBA00022448"/>
    </source>
</evidence>
<dbReference type="NCBIfam" id="TIGR01144">
    <property type="entry name" value="ATP_synt_b"/>
    <property type="match status" value="1"/>
</dbReference>
<evidence type="ECO:0000256" key="12">
    <source>
        <dbReference type="ARBA" id="ARBA00037847"/>
    </source>
</evidence>
<dbReference type="OrthoDB" id="9795863at2"/>
<dbReference type="InterPro" id="IPR005864">
    <property type="entry name" value="ATP_synth_F0_bsu_bac"/>
</dbReference>
<feature type="coiled-coil region" evidence="15">
    <location>
        <begin position="47"/>
        <end position="114"/>
    </location>
</feature>
<evidence type="ECO:0000256" key="5">
    <source>
        <dbReference type="ARBA" id="ARBA00022692"/>
    </source>
</evidence>
<dbReference type="RefSeq" id="WP_058963830.1">
    <property type="nucleotide sequence ID" value="NZ_CABKVM010000015.1"/>
</dbReference>